<keyword evidence="2" id="KW-1185">Reference proteome</keyword>
<accession>A0A444TXS7</accession>
<organism evidence="1 2">
    <name type="scientific">Acipenser ruthenus</name>
    <name type="common">Sterlet sturgeon</name>
    <dbReference type="NCBI Taxonomy" id="7906"/>
    <lineage>
        <taxon>Eukaryota</taxon>
        <taxon>Metazoa</taxon>
        <taxon>Chordata</taxon>
        <taxon>Craniata</taxon>
        <taxon>Vertebrata</taxon>
        <taxon>Euteleostomi</taxon>
        <taxon>Actinopterygii</taxon>
        <taxon>Chondrostei</taxon>
        <taxon>Acipenseriformes</taxon>
        <taxon>Acipenseridae</taxon>
        <taxon>Acipenser</taxon>
    </lineage>
</organism>
<gene>
    <name evidence="1" type="ORF">EOD39_10427</name>
</gene>
<sequence>MLTRYVPARKLRSSDSGMLVIPKQKCTTPGQRSLGFMAPTLWNSLPALVHEAPMIPRFKSTLKTHLFSLAFNAR</sequence>
<dbReference type="Proteomes" id="UP000289886">
    <property type="component" value="Unassembled WGS sequence"/>
</dbReference>
<name>A0A444TXS7_ACIRT</name>
<proteinExistence type="predicted"/>
<evidence type="ECO:0000313" key="2">
    <source>
        <dbReference type="Proteomes" id="UP000289886"/>
    </source>
</evidence>
<dbReference type="AlphaFoldDB" id="A0A444TXS7"/>
<reference evidence="1 2" key="1">
    <citation type="submission" date="2019-01" db="EMBL/GenBank/DDBJ databases">
        <title>Draft Genome and Complete Hox-Cluster Characterization of the Sterlet Sturgeon (Acipenser ruthenus).</title>
        <authorList>
            <person name="Wei Q."/>
        </authorList>
    </citation>
    <scope>NUCLEOTIDE SEQUENCE [LARGE SCALE GENOMIC DNA]</scope>
    <source>
        <strain evidence="1">WHYD16114868_AA</strain>
        <tissue evidence="1">Blood</tissue>
    </source>
</reference>
<evidence type="ECO:0000313" key="1">
    <source>
        <dbReference type="EMBL" id="RXM27725.1"/>
    </source>
</evidence>
<protein>
    <submittedName>
        <fullName evidence="1">Uncharacterized protein</fullName>
    </submittedName>
</protein>
<comment type="caution">
    <text evidence="1">The sequence shown here is derived from an EMBL/GenBank/DDBJ whole genome shotgun (WGS) entry which is preliminary data.</text>
</comment>
<dbReference type="EMBL" id="SCEB01215781">
    <property type="protein sequence ID" value="RXM27725.1"/>
    <property type="molecule type" value="Genomic_DNA"/>
</dbReference>